<protein>
    <submittedName>
        <fullName evidence="1">Uncharacterized protein</fullName>
    </submittedName>
</protein>
<gene>
    <name evidence="1" type="ORF">X798_05537</name>
</gene>
<organism evidence="1 2">
    <name type="scientific">Onchocerca flexuosa</name>
    <dbReference type="NCBI Taxonomy" id="387005"/>
    <lineage>
        <taxon>Eukaryota</taxon>
        <taxon>Metazoa</taxon>
        <taxon>Ecdysozoa</taxon>
        <taxon>Nematoda</taxon>
        <taxon>Chromadorea</taxon>
        <taxon>Rhabditida</taxon>
        <taxon>Spirurina</taxon>
        <taxon>Spiruromorpha</taxon>
        <taxon>Filarioidea</taxon>
        <taxon>Onchocercidae</taxon>
        <taxon>Onchocerca</taxon>
    </lineage>
</organism>
<keyword evidence="2" id="KW-1185">Reference proteome</keyword>
<dbReference type="AlphaFoldDB" id="A0A238BQ31"/>
<evidence type="ECO:0000313" key="2">
    <source>
        <dbReference type="Proteomes" id="UP000242913"/>
    </source>
</evidence>
<proteinExistence type="predicted"/>
<sequence>MDKKEKMLKTNSSNSSLSYLCKQLSRIATMVMSRNNKCHDRVHFFIFGQNDYDMHWMECMCSSTAGEIIVKVSDEEMLWMQCYAVSRNSEFEMLGTLLAAIKLSQLRSAYFELEASGTTTLMSHRPAELYNHPSITCIHTHTYTHIHVPRLKSYHPIIALIWELFGLPTSLD</sequence>
<dbReference type="EMBL" id="KZ270031">
    <property type="protein sequence ID" value="OZC07481.1"/>
    <property type="molecule type" value="Genomic_DNA"/>
</dbReference>
<accession>A0A238BQ31</accession>
<dbReference type="Proteomes" id="UP000242913">
    <property type="component" value="Unassembled WGS sequence"/>
</dbReference>
<evidence type="ECO:0000313" key="1">
    <source>
        <dbReference type="EMBL" id="OZC07481.1"/>
    </source>
</evidence>
<name>A0A238BQ31_9BILA</name>
<reference evidence="1 2" key="1">
    <citation type="submission" date="2015-12" db="EMBL/GenBank/DDBJ databases">
        <title>Draft genome of the nematode, Onchocerca flexuosa.</title>
        <authorList>
            <person name="Mitreva M."/>
        </authorList>
    </citation>
    <scope>NUCLEOTIDE SEQUENCE [LARGE SCALE GENOMIC DNA]</scope>
    <source>
        <strain evidence="1">Red Deer</strain>
    </source>
</reference>